<proteinExistence type="predicted"/>
<gene>
    <name evidence="1" type="ORF">PSON_ATCC_30995.1.T0120416</name>
</gene>
<dbReference type="EMBL" id="CAJJDN010000012">
    <property type="protein sequence ID" value="CAD8058791.1"/>
    <property type="molecule type" value="Genomic_DNA"/>
</dbReference>
<organism evidence="1 2">
    <name type="scientific">Paramecium sonneborni</name>
    <dbReference type="NCBI Taxonomy" id="65129"/>
    <lineage>
        <taxon>Eukaryota</taxon>
        <taxon>Sar</taxon>
        <taxon>Alveolata</taxon>
        <taxon>Ciliophora</taxon>
        <taxon>Intramacronucleata</taxon>
        <taxon>Oligohymenophorea</taxon>
        <taxon>Peniculida</taxon>
        <taxon>Parameciidae</taxon>
        <taxon>Paramecium</taxon>
    </lineage>
</organism>
<evidence type="ECO:0000313" key="2">
    <source>
        <dbReference type="Proteomes" id="UP000692954"/>
    </source>
</evidence>
<protein>
    <submittedName>
        <fullName evidence="1">Uncharacterized protein</fullName>
    </submittedName>
</protein>
<dbReference type="OrthoDB" id="10593527at2759"/>
<accession>A0A8S1KWL2</accession>
<comment type="caution">
    <text evidence="1">The sequence shown here is derived from an EMBL/GenBank/DDBJ whole genome shotgun (WGS) entry which is preliminary data.</text>
</comment>
<keyword evidence="2" id="KW-1185">Reference proteome</keyword>
<dbReference type="AlphaFoldDB" id="A0A8S1KWL2"/>
<sequence>MAQCYKGFTWTICKNALKLKILSQIQQYSNNSGWNWHKSWNIPNISVKISIQEEECTY</sequence>
<evidence type="ECO:0000313" key="1">
    <source>
        <dbReference type="EMBL" id="CAD8058791.1"/>
    </source>
</evidence>
<dbReference type="Proteomes" id="UP000692954">
    <property type="component" value="Unassembled WGS sequence"/>
</dbReference>
<reference evidence="1" key="1">
    <citation type="submission" date="2021-01" db="EMBL/GenBank/DDBJ databases">
        <authorList>
            <consortium name="Genoscope - CEA"/>
            <person name="William W."/>
        </authorList>
    </citation>
    <scope>NUCLEOTIDE SEQUENCE</scope>
</reference>
<name>A0A8S1KWL2_9CILI</name>